<gene>
    <name evidence="6" type="ORF">H0H81_012503</name>
</gene>
<dbReference type="SUPFAM" id="SSF56176">
    <property type="entry name" value="FAD-binding/transporter-associated domain-like"/>
    <property type="match status" value="1"/>
</dbReference>
<dbReference type="PANTHER" id="PTHR42973">
    <property type="entry name" value="BINDING OXIDOREDUCTASE, PUTATIVE (AFU_ORTHOLOGUE AFUA_1G17690)-RELATED"/>
    <property type="match status" value="1"/>
</dbReference>
<dbReference type="InterPro" id="IPR016169">
    <property type="entry name" value="FAD-bd_PCMH_sub2"/>
</dbReference>
<keyword evidence="4" id="KW-0560">Oxidoreductase</keyword>
<evidence type="ECO:0000256" key="1">
    <source>
        <dbReference type="ARBA" id="ARBA00005466"/>
    </source>
</evidence>
<name>A0A9P7FTI6_9AGAR</name>
<comment type="similarity">
    <text evidence="1">Belongs to the oxygen-dependent FAD-linked oxidoreductase family.</text>
</comment>
<proteinExistence type="inferred from homology"/>
<dbReference type="InterPro" id="IPR036318">
    <property type="entry name" value="FAD-bd_PCMH-like_sf"/>
</dbReference>
<reference evidence="6" key="1">
    <citation type="submission" date="2021-02" db="EMBL/GenBank/DDBJ databases">
        <authorList>
            <person name="Nieuwenhuis M."/>
            <person name="Van De Peppel L.J.J."/>
        </authorList>
    </citation>
    <scope>NUCLEOTIDE SEQUENCE</scope>
    <source>
        <strain evidence="6">D49</strain>
    </source>
</reference>
<dbReference type="InterPro" id="IPR016166">
    <property type="entry name" value="FAD-bd_PCMH"/>
</dbReference>
<evidence type="ECO:0000259" key="5">
    <source>
        <dbReference type="PROSITE" id="PS51387"/>
    </source>
</evidence>
<dbReference type="Gene3D" id="3.30.465.10">
    <property type="match status" value="1"/>
</dbReference>
<feature type="domain" description="FAD-binding PCMH-type" evidence="5">
    <location>
        <begin position="1"/>
        <end position="131"/>
    </location>
</feature>
<dbReference type="OrthoDB" id="2151789at2759"/>
<dbReference type="Proteomes" id="UP000717328">
    <property type="component" value="Unassembled WGS sequence"/>
</dbReference>
<reference evidence="6" key="2">
    <citation type="submission" date="2021-10" db="EMBL/GenBank/DDBJ databases">
        <title>Phylogenomics reveals ancestral predisposition of the termite-cultivated fungus Termitomyces towards a domesticated lifestyle.</title>
        <authorList>
            <person name="Auxier B."/>
            <person name="Grum-Grzhimaylo A."/>
            <person name="Cardenas M.E."/>
            <person name="Lodge J.D."/>
            <person name="Laessoe T."/>
            <person name="Pedersen O."/>
            <person name="Smith M.E."/>
            <person name="Kuyper T.W."/>
            <person name="Franco-Molano E.A."/>
            <person name="Baroni T.J."/>
            <person name="Aanen D.K."/>
        </authorList>
    </citation>
    <scope>NUCLEOTIDE SEQUENCE</scope>
    <source>
        <strain evidence="6">D49</strain>
    </source>
</reference>
<dbReference type="GO" id="GO:0016491">
    <property type="term" value="F:oxidoreductase activity"/>
    <property type="evidence" value="ECO:0007669"/>
    <property type="project" value="UniProtKB-KW"/>
</dbReference>
<evidence type="ECO:0000256" key="2">
    <source>
        <dbReference type="ARBA" id="ARBA00022630"/>
    </source>
</evidence>
<evidence type="ECO:0000313" key="6">
    <source>
        <dbReference type="EMBL" id="KAG5635080.1"/>
    </source>
</evidence>
<dbReference type="InterPro" id="IPR006094">
    <property type="entry name" value="Oxid_FAD_bind_N"/>
</dbReference>
<comment type="caution">
    <text evidence="6">The sequence shown here is derived from an EMBL/GenBank/DDBJ whole genome shotgun (WGS) entry which is preliminary data.</text>
</comment>
<organism evidence="6 7">
    <name type="scientific">Sphagnurus paluster</name>
    <dbReference type="NCBI Taxonomy" id="117069"/>
    <lineage>
        <taxon>Eukaryota</taxon>
        <taxon>Fungi</taxon>
        <taxon>Dikarya</taxon>
        <taxon>Basidiomycota</taxon>
        <taxon>Agaricomycotina</taxon>
        <taxon>Agaricomycetes</taxon>
        <taxon>Agaricomycetidae</taxon>
        <taxon>Agaricales</taxon>
        <taxon>Tricholomatineae</taxon>
        <taxon>Lyophyllaceae</taxon>
        <taxon>Sphagnurus</taxon>
    </lineage>
</organism>
<accession>A0A9P7FTI6</accession>
<keyword evidence="7" id="KW-1185">Reference proteome</keyword>
<evidence type="ECO:0000256" key="3">
    <source>
        <dbReference type="ARBA" id="ARBA00022827"/>
    </source>
</evidence>
<dbReference type="EMBL" id="JABCKI010006186">
    <property type="protein sequence ID" value="KAG5635080.1"/>
    <property type="molecule type" value="Genomic_DNA"/>
</dbReference>
<evidence type="ECO:0000256" key="4">
    <source>
        <dbReference type="ARBA" id="ARBA00023002"/>
    </source>
</evidence>
<evidence type="ECO:0000313" key="7">
    <source>
        <dbReference type="Proteomes" id="UP000717328"/>
    </source>
</evidence>
<dbReference type="AlphaFoldDB" id="A0A9P7FTI6"/>
<keyword evidence="3" id="KW-0274">FAD</keyword>
<keyword evidence="2" id="KW-0285">Flavoprotein</keyword>
<protein>
    <recommendedName>
        <fullName evidence="5">FAD-binding PCMH-type domain-containing protein</fullName>
    </recommendedName>
</protein>
<dbReference type="Pfam" id="PF01565">
    <property type="entry name" value="FAD_binding_4"/>
    <property type="match status" value="1"/>
</dbReference>
<dbReference type="PANTHER" id="PTHR42973:SF13">
    <property type="entry name" value="FAD-BINDING PCMH-TYPE DOMAIN-CONTAINING PROTEIN"/>
    <property type="match status" value="1"/>
</dbReference>
<sequence length="370" mass="39423">MSRFREIAYNATSQNVIVGAGLVWDDVYAALEPHNANVVGGRESGVGVAGLTLGYSWLSNQHGLTLDTVQAFELVKPDGVVVTVTQTSDPELFFGLKGGMNNFVKPKAYFFCKVWGGLLTYTSAQVSAISAAIAAFSASSTDPKAGLTMAYNFLGELEIRVLLFYDGPTPPAGIFDKFLAIPFYSKDISTRDFLSLVKASPPFTSSALQRVLFNTVSLAQYTPAILKVIVNETIVCIISITSDDWVDACVTVLGFAALARRIIALDLLRCGAIPALFIRARGAVGLSSVTWIRESYDNDFYAAARESAAHIRACAIAEGQDIAGAAVYPGYALFGTPISDLYGANLPALQALKAKVDPDNVMGLAGGFKI</sequence>
<dbReference type="InterPro" id="IPR050416">
    <property type="entry name" value="FAD-linked_Oxidoreductase"/>
</dbReference>
<dbReference type="PROSITE" id="PS51387">
    <property type="entry name" value="FAD_PCMH"/>
    <property type="match status" value="1"/>
</dbReference>
<dbReference type="GO" id="GO:0071949">
    <property type="term" value="F:FAD binding"/>
    <property type="evidence" value="ECO:0007669"/>
    <property type="project" value="InterPro"/>
</dbReference>